<organism evidence="1 2">
    <name type="scientific">Cyclobacterium marinum (strain ATCC 25205 / DSM 745 / LMG 13164 / NCIMB 1802)</name>
    <name type="common">Flectobacillus marinus</name>
    <dbReference type="NCBI Taxonomy" id="880070"/>
    <lineage>
        <taxon>Bacteria</taxon>
        <taxon>Pseudomonadati</taxon>
        <taxon>Bacteroidota</taxon>
        <taxon>Cytophagia</taxon>
        <taxon>Cytophagales</taxon>
        <taxon>Cyclobacteriaceae</taxon>
        <taxon>Cyclobacterium</taxon>
    </lineage>
</organism>
<accession>G0J1Y6</accession>
<evidence type="ECO:0000313" key="2">
    <source>
        <dbReference type="Proteomes" id="UP000001635"/>
    </source>
</evidence>
<gene>
    <name evidence="1" type="ordered locus">Cycma_0210</name>
</gene>
<dbReference type="EMBL" id="CP002955">
    <property type="protein sequence ID" value="AEL23992.1"/>
    <property type="molecule type" value="Genomic_DNA"/>
</dbReference>
<protein>
    <recommendedName>
        <fullName evidence="3">Clp protease ClpP</fullName>
    </recommendedName>
</protein>
<dbReference type="AlphaFoldDB" id="G0J1Y6"/>
<dbReference type="eggNOG" id="COG0616">
    <property type="taxonomic scope" value="Bacteria"/>
</dbReference>
<evidence type="ECO:0008006" key="3">
    <source>
        <dbReference type="Google" id="ProtNLM"/>
    </source>
</evidence>
<dbReference type="OrthoDB" id="9806253at2"/>
<dbReference type="Gene3D" id="3.90.226.10">
    <property type="entry name" value="2-enoyl-CoA Hydratase, Chain A, domain 1"/>
    <property type="match status" value="1"/>
</dbReference>
<dbReference type="HOGENOM" id="CLU_709055_0_0_10"/>
<dbReference type="KEGG" id="cmr:Cycma_0210"/>
<dbReference type="GO" id="GO:0016020">
    <property type="term" value="C:membrane"/>
    <property type="evidence" value="ECO:0007669"/>
    <property type="project" value="InterPro"/>
</dbReference>
<dbReference type="InterPro" id="IPR002825">
    <property type="entry name" value="Pept_S49_ser-pept_pro"/>
</dbReference>
<dbReference type="Pfam" id="PF01972">
    <property type="entry name" value="SDH_protease"/>
    <property type="match status" value="1"/>
</dbReference>
<dbReference type="PANTHER" id="PTHR35984:SF1">
    <property type="entry name" value="PERIPLASMIC SERINE PROTEASE"/>
    <property type="match status" value="1"/>
</dbReference>
<evidence type="ECO:0000313" key="1">
    <source>
        <dbReference type="EMBL" id="AEL23992.1"/>
    </source>
</evidence>
<dbReference type="InterPro" id="IPR029045">
    <property type="entry name" value="ClpP/crotonase-like_dom_sf"/>
</dbReference>
<proteinExistence type="predicted"/>
<dbReference type="RefSeq" id="WP_014018291.1">
    <property type="nucleotide sequence ID" value="NC_015914.1"/>
</dbReference>
<reference evidence="2" key="1">
    <citation type="submission" date="2011-07" db="EMBL/GenBank/DDBJ databases">
        <title>The complete genome of Cyclobacterium marinum DSM 745.</title>
        <authorList>
            <person name="Lucas S."/>
            <person name="Han J."/>
            <person name="Lapidus A."/>
            <person name="Bruce D."/>
            <person name="Goodwin L."/>
            <person name="Pitluck S."/>
            <person name="Peters L."/>
            <person name="Kyrpides N."/>
            <person name="Mavromatis K."/>
            <person name="Ivanova N."/>
            <person name="Ovchinnikova G."/>
            <person name="Chertkov O."/>
            <person name="Detter J.C."/>
            <person name="Tapia R."/>
            <person name="Han C."/>
            <person name="Land M."/>
            <person name="Hauser L."/>
            <person name="Markowitz V."/>
            <person name="Cheng J.-F."/>
            <person name="Hugenholtz P."/>
            <person name="Woyke T."/>
            <person name="Wu D."/>
            <person name="Tindall B."/>
            <person name="Schuetze A."/>
            <person name="Brambilla E."/>
            <person name="Klenk H.-P."/>
            <person name="Eisen J.A."/>
        </authorList>
    </citation>
    <scope>NUCLEOTIDE SEQUENCE [LARGE SCALE GENOMIC DNA]</scope>
    <source>
        <strain evidence="2">ATCC 25205 / DSM 745 / LMG 13164 / NCIMB 1802</strain>
    </source>
</reference>
<keyword evidence="2" id="KW-1185">Reference proteome</keyword>
<dbReference type="SUPFAM" id="SSF52096">
    <property type="entry name" value="ClpP/crotonase"/>
    <property type="match status" value="1"/>
</dbReference>
<dbReference type="Proteomes" id="UP000001635">
    <property type="component" value="Chromosome"/>
</dbReference>
<sequence length="389" mass="44171">MGIYTEYLERNLNFEQLAKERKNQLKIISRLRGNRDLIVYSSDLTNKTQAPISIDYSDILPFKDQLNNLSGNSIDIIIETPGGIAEVVEDMVHLVRSKYNNVGIIIPGTAKSAGTIFAMAGNEILMGNSSALGPIDAQIINHNKRFSADAFLDGLKKIKDEISKSNKLNPAYIPILQNISPGEIQHCENAQNFSKELVKDWLSKYKFQNWKNHSSTGKPVTAEEKEIRANEIAAQLCKHSDWLTHARSIKIPDLKKMRLLITDYSENKNLNEAITRYYTLLRITLESTNIYKIFETPHSQIMRFSGANIPPPPPENNKRVNKVLFDLECPSCKKKYKIQANLEKGVQVEKGKFAFPKNDKFICPNCRAQSNLESIKLQIEAQTQKKIVY</sequence>
<name>G0J1Y6_CYCMS</name>
<dbReference type="PANTHER" id="PTHR35984">
    <property type="entry name" value="PERIPLASMIC SERINE PROTEASE"/>
    <property type="match status" value="1"/>
</dbReference>